<sequence>MWQDRPETSGRLARTLAQLRQRRCVRQRPGDGADRVRPRHHPFRPGEQLRPGTRFGRTHLRPDPETGPDAVSRRTGDFQQGGIHDVAGALRRLGVAQVPDFQLRPEFETDGAGVCGRVLPPPSRPGNADRRVDGGAGFACPLRQSALRRDFELSAGEGGRSVPHPARTRYADGAASGSLQYAGPEPRDGQVLPAA</sequence>
<evidence type="ECO:0000313" key="2">
    <source>
        <dbReference type="EMBL" id="MPN24652.1"/>
    </source>
</evidence>
<proteinExistence type="predicted"/>
<dbReference type="EMBL" id="VSSQ01073569">
    <property type="protein sequence ID" value="MPN24652.1"/>
    <property type="molecule type" value="Genomic_DNA"/>
</dbReference>
<gene>
    <name evidence="2" type="ORF">SDC9_172054</name>
</gene>
<feature type="region of interest" description="Disordered" evidence="1">
    <location>
        <begin position="24"/>
        <end position="74"/>
    </location>
</feature>
<reference evidence="2" key="1">
    <citation type="submission" date="2019-08" db="EMBL/GenBank/DDBJ databases">
        <authorList>
            <person name="Kucharzyk K."/>
            <person name="Murdoch R.W."/>
            <person name="Higgins S."/>
            <person name="Loffler F."/>
        </authorList>
    </citation>
    <scope>NUCLEOTIDE SEQUENCE</scope>
</reference>
<accession>A0A645GF49</accession>
<comment type="caution">
    <text evidence="2">The sequence shown here is derived from an EMBL/GenBank/DDBJ whole genome shotgun (WGS) entry which is preliminary data.</text>
</comment>
<protein>
    <submittedName>
        <fullName evidence="2">Uncharacterized protein</fullName>
    </submittedName>
</protein>
<organism evidence="2">
    <name type="scientific">bioreactor metagenome</name>
    <dbReference type="NCBI Taxonomy" id="1076179"/>
    <lineage>
        <taxon>unclassified sequences</taxon>
        <taxon>metagenomes</taxon>
        <taxon>ecological metagenomes</taxon>
    </lineage>
</organism>
<feature type="region of interest" description="Disordered" evidence="1">
    <location>
        <begin position="151"/>
        <end position="195"/>
    </location>
</feature>
<name>A0A645GF49_9ZZZZ</name>
<dbReference type="AlphaFoldDB" id="A0A645GF49"/>
<evidence type="ECO:0000256" key="1">
    <source>
        <dbReference type="SAM" id="MobiDB-lite"/>
    </source>
</evidence>